<gene>
    <name evidence="3" type="ORF">KUF71_019159</name>
</gene>
<evidence type="ECO:0000313" key="3">
    <source>
        <dbReference type="EMBL" id="KAK3908903.1"/>
    </source>
</evidence>
<dbReference type="GO" id="GO:0015074">
    <property type="term" value="P:DNA integration"/>
    <property type="evidence" value="ECO:0007669"/>
    <property type="project" value="InterPro"/>
</dbReference>
<dbReference type="CDD" id="cd09272">
    <property type="entry name" value="RNase_HI_RT_Ty1"/>
    <property type="match status" value="1"/>
</dbReference>
<evidence type="ECO:0000259" key="2">
    <source>
        <dbReference type="PROSITE" id="PS50994"/>
    </source>
</evidence>
<organism evidence="3 4">
    <name type="scientific">Frankliniella fusca</name>
    <dbReference type="NCBI Taxonomy" id="407009"/>
    <lineage>
        <taxon>Eukaryota</taxon>
        <taxon>Metazoa</taxon>
        <taxon>Ecdysozoa</taxon>
        <taxon>Arthropoda</taxon>
        <taxon>Hexapoda</taxon>
        <taxon>Insecta</taxon>
        <taxon>Pterygota</taxon>
        <taxon>Neoptera</taxon>
        <taxon>Paraneoptera</taxon>
        <taxon>Thysanoptera</taxon>
        <taxon>Terebrantia</taxon>
        <taxon>Thripoidea</taxon>
        <taxon>Thripidae</taxon>
        <taxon>Frankliniella</taxon>
    </lineage>
</organism>
<dbReference type="PANTHER" id="PTHR11439">
    <property type="entry name" value="GAG-POL-RELATED RETROTRANSPOSON"/>
    <property type="match status" value="1"/>
</dbReference>
<accession>A0AAE1GU13</accession>
<proteinExistence type="predicted"/>
<dbReference type="SUPFAM" id="SSF53098">
    <property type="entry name" value="Ribonuclease H-like"/>
    <property type="match status" value="1"/>
</dbReference>
<evidence type="ECO:0000256" key="1">
    <source>
        <dbReference type="SAM" id="MobiDB-lite"/>
    </source>
</evidence>
<dbReference type="Proteomes" id="UP001219518">
    <property type="component" value="Unassembled WGS sequence"/>
</dbReference>
<dbReference type="EMBL" id="JAHWGI010000083">
    <property type="protein sequence ID" value="KAK3908903.1"/>
    <property type="molecule type" value="Genomic_DNA"/>
</dbReference>
<sequence>MTNRGQAVIFSKEGVRILKNDIVVPEDMVILRGDRTPQGLFVVDLEVITTAMNSSNTALVNEIETESPAMTLHRKMGHLGIENLKKLPNLSCGLKLKITNQDIKKTCVVCIMSKLSKMSHNKTRTKATAPLRIIHTDLCGPISPATHNGKSYYVLFLDEYTHFCTIFLMERKSETLKYLQQYVSEAENFWNKKVHTIRCDNGMEYINSATMEWARSKGIVMDTTNPTGNEINIPKYNNIDEQNTAKSLSEKEDEPNQIEEHIPQTQQSPTKKGNSEDLEEILHHPQSSPEEEINSEVLEEVLHHPHSPPENIFADEMTETQIVRPPETEEDLSAQKRYSLRDRSTCKMPSKFDDYILDLSSDEEANMSYISRSDQGICLHQTSYATQLLEKYEMSDCRSVPTPMDITKQKKDHPSPRRQNPQNYPYRQIVGSLLYLSNKTRPDLSFSVNHASRYVSNPTAEDIIKIKRILRYLKATVDLGIFYSSQLTPEMSILRAFSDSDYAQTGGEDKRKSTTGYTLIFAGGPVSWASHKQAIVATATSEAEYIAAAECVKELQYVSTLFSELTVLRRNVKLCKL</sequence>
<feature type="domain" description="Integrase catalytic" evidence="2">
    <location>
        <begin position="126"/>
        <end position="226"/>
    </location>
</feature>
<evidence type="ECO:0000313" key="4">
    <source>
        <dbReference type="Proteomes" id="UP001219518"/>
    </source>
</evidence>
<reference evidence="3" key="1">
    <citation type="submission" date="2021-07" db="EMBL/GenBank/DDBJ databases">
        <authorList>
            <person name="Catto M.A."/>
            <person name="Jacobson A."/>
            <person name="Kennedy G."/>
            <person name="Labadie P."/>
            <person name="Hunt B.G."/>
            <person name="Srinivasan R."/>
        </authorList>
    </citation>
    <scope>NUCLEOTIDE SEQUENCE</scope>
    <source>
        <strain evidence="3">PL_HMW_Pooled</strain>
        <tissue evidence="3">Head</tissue>
    </source>
</reference>
<feature type="region of interest" description="Disordered" evidence="1">
    <location>
        <begin position="401"/>
        <end position="423"/>
    </location>
</feature>
<protein>
    <submittedName>
        <fullName evidence="3">Retrovirus-related Pol polyprotein from transposon TNT 1-94</fullName>
    </submittedName>
</protein>
<dbReference type="AlphaFoldDB" id="A0AAE1GU13"/>
<dbReference type="PROSITE" id="PS50994">
    <property type="entry name" value="INTEGRASE"/>
    <property type="match status" value="1"/>
</dbReference>
<dbReference type="Pfam" id="PF00665">
    <property type="entry name" value="rve"/>
    <property type="match status" value="1"/>
</dbReference>
<name>A0AAE1GU13_9NEOP</name>
<feature type="region of interest" description="Disordered" evidence="1">
    <location>
        <begin position="246"/>
        <end position="277"/>
    </location>
</feature>
<dbReference type="Gene3D" id="3.30.420.10">
    <property type="entry name" value="Ribonuclease H-like superfamily/Ribonuclease H"/>
    <property type="match status" value="1"/>
</dbReference>
<dbReference type="InterPro" id="IPR001584">
    <property type="entry name" value="Integrase_cat-core"/>
</dbReference>
<feature type="compositionally biased region" description="Polar residues" evidence="1">
    <location>
        <begin position="263"/>
        <end position="272"/>
    </location>
</feature>
<comment type="caution">
    <text evidence="3">The sequence shown here is derived from an EMBL/GenBank/DDBJ whole genome shotgun (WGS) entry which is preliminary data.</text>
</comment>
<dbReference type="GO" id="GO:0003676">
    <property type="term" value="F:nucleic acid binding"/>
    <property type="evidence" value="ECO:0007669"/>
    <property type="project" value="InterPro"/>
</dbReference>
<reference evidence="3" key="2">
    <citation type="journal article" date="2023" name="BMC Genomics">
        <title>Pest status, molecular evolution, and epigenetic factors derived from the genome assembly of Frankliniella fusca, a thysanopteran phytovirus vector.</title>
        <authorList>
            <person name="Catto M.A."/>
            <person name="Labadie P.E."/>
            <person name="Jacobson A.L."/>
            <person name="Kennedy G.G."/>
            <person name="Srinivasan R."/>
            <person name="Hunt B.G."/>
        </authorList>
    </citation>
    <scope>NUCLEOTIDE SEQUENCE</scope>
    <source>
        <strain evidence="3">PL_HMW_Pooled</strain>
    </source>
</reference>
<keyword evidence="4" id="KW-1185">Reference proteome</keyword>
<dbReference type="PANTHER" id="PTHR11439:SF486">
    <property type="entry name" value="RLK (RECEPTOR-LIKE KINASE) PROTEIN, PUTATIVE-RELATED"/>
    <property type="match status" value="1"/>
</dbReference>
<dbReference type="InterPro" id="IPR036397">
    <property type="entry name" value="RNaseH_sf"/>
</dbReference>
<dbReference type="InterPro" id="IPR012337">
    <property type="entry name" value="RNaseH-like_sf"/>
</dbReference>